<accession>A0A150IU91</accession>
<dbReference type="EMBL" id="LNGC01000130">
    <property type="protein sequence ID" value="KYC48520.1"/>
    <property type="molecule type" value="Genomic_DNA"/>
</dbReference>
<evidence type="ECO:0000259" key="1">
    <source>
        <dbReference type="Pfam" id="PF07833"/>
    </source>
</evidence>
<feature type="domain" description="Copper amine oxidase-like N-terminal" evidence="1">
    <location>
        <begin position="66"/>
        <end position="123"/>
    </location>
</feature>
<feature type="domain" description="Copper amine oxidase-like N-terminal" evidence="1">
    <location>
        <begin position="126"/>
        <end position="185"/>
    </location>
</feature>
<evidence type="ECO:0000313" key="3">
    <source>
        <dbReference type="Proteomes" id="UP000075398"/>
    </source>
</evidence>
<gene>
    <name evidence="2" type="ORF">AMQ22_01867</name>
</gene>
<dbReference type="Gene3D" id="3.30.457.10">
    <property type="entry name" value="Copper amine oxidase-like, N-terminal domain"/>
    <property type="match status" value="1"/>
</dbReference>
<name>A0A150IU91_9EURY</name>
<dbReference type="InterPro" id="IPR012854">
    <property type="entry name" value="Cu_amine_oxidase-like_N"/>
</dbReference>
<dbReference type="AlphaFoldDB" id="A0A150IU91"/>
<sequence length="279" mass="31325">MKRIIPAFIIFFIGGFFILFSKTSPAIGNEQISIIYKIDSIYMTVNGKQVEIDPGRGTKTLIIKEWNRAVVPIRSLVEVMNGTILWDSNNRKVTIEVKKKNVVLFISKPKAFVNGTEVWIDEDNKNVTPIIINGRTMIPLRFIGENIGFTVIWNGKSQLITLLYPQRIIQLESNEVLITADSSGVAEVIFPIKNNNSSETTFNLKLINLDSPKGWFSEYCIKNACYFNECSIILKAKEEVIVQAFIHSTSEGMGEFAFCVSEANRDSECIIVKVKGGGQ</sequence>
<reference evidence="2 3" key="1">
    <citation type="journal article" date="2016" name="ISME J.">
        <title>Chasing the elusive Euryarchaeota class WSA2: genomes reveal a uniquely fastidious methyl-reducing methanogen.</title>
        <authorList>
            <person name="Nobu M.K."/>
            <person name="Narihiro T."/>
            <person name="Kuroda K."/>
            <person name="Mei R."/>
            <person name="Liu W.T."/>
        </authorList>
    </citation>
    <scope>NUCLEOTIDE SEQUENCE [LARGE SCALE GENOMIC DNA]</scope>
    <source>
        <strain evidence="2">U1lsi0528_Bin055</strain>
    </source>
</reference>
<proteinExistence type="predicted"/>
<dbReference type="Pfam" id="PF07833">
    <property type="entry name" value="Cu_amine_oxidN1"/>
    <property type="match status" value="2"/>
</dbReference>
<dbReference type="Proteomes" id="UP000075398">
    <property type="component" value="Unassembled WGS sequence"/>
</dbReference>
<dbReference type="InterPro" id="IPR036582">
    <property type="entry name" value="Mao_N_sf"/>
</dbReference>
<evidence type="ECO:0000313" key="2">
    <source>
        <dbReference type="EMBL" id="KYC48520.1"/>
    </source>
</evidence>
<comment type="caution">
    <text evidence="2">The sequence shown here is derived from an EMBL/GenBank/DDBJ whole genome shotgun (WGS) entry which is preliminary data.</text>
</comment>
<organism evidence="2 3">
    <name type="scientific">Candidatus Methanofastidiosum methylothiophilum</name>
    <dbReference type="NCBI Taxonomy" id="1705564"/>
    <lineage>
        <taxon>Archaea</taxon>
        <taxon>Methanobacteriati</taxon>
        <taxon>Methanobacteriota</taxon>
        <taxon>Stenosarchaea group</taxon>
        <taxon>Candidatus Methanofastidiosia</taxon>
        <taxon>Candidatus Methanofastidiosales</taxon>
        <taxon>Candidatus Methanofastidiosaceae</taxon>
        <taxon>Candidatus Methanofastidiosum</taxon>
    </lineage>
</organism>
<protein>
    <recommendedName>
        <fullName evidence="1">Copper amine oxidase-like N-terminal domain-containing protein</fullName>
    </recommendedName>
</protein>
<dbReference type="SUPFAM" id="SSF55383">
    <property type="entry name" value="Copper amine oxidase, domain N"/>
    <property type="match status" value="1"/>
</dbReference>